<dbReference type="STRING" id="429728.SAMN05216456_2749"/>
<keyword evidence="1" id="KW-0732">Signal</keyword>
<gene>
    <name evidence="2" type="ORF">SAMN05216456_2749</name>
</gene>
<name>A0A1I7NQY1_9HYPH</name>
<sequence>MLKPLALLAISLGSITAATASSGDAWAEFAAEVEKGCRAATADYFADPTVIVDPFGSESFGLAIVSGDTASIVCVFDKQTKTVEIGGELPATVTLKAAD</sequence>
<organism evidence="2 3">
    <name type="scientific">Devosia crocina</name>
    <dbReference type="NCBI Taxonomy" id="429728"/>
    <lineage>
        <taxon>Bacteria</taxon>
        <taxon>Pseudomonadati</taxon>
        <taxon>Pseudomonadota</taxon>
        <taxon>Alphaproteobacteria</taxon>
        <taxon>Hyphomicrobiales</taxon>
        <taxon>Devosiaceae</taxon>
        <taxon>Devosia</taxon>
    </lineage>
</organism>
<evidence type="ECO:0008006" key="4">
    <source>
        <dbReference type="Google" id="ProtNLM"/>
    </source>
</evidence>
<proteinExistence type="predicted"/>
<accession>A0A1I7NQY1</accession>
<feature type="signal peptide" evidence="1">
    <location>
        <begin position="1"/>
        <end position="20"/>
    </location>
</feature>
<evidence type="ECO:0000313" key="3">
    <source>
        <dbReference type="Proteomes" id="UP000199074"/>
    </source>
</evidence>
<evidence type="ECO:0000256" key="1">
    <source>
        <dbReference type="SAM" id="SignalP"/>
    </source>
</evidence>
<dbReference type="RefSeq" id="WP_092425523.1">
    <property type="nucleotide sequence ID" value="NZ_FPCK01000003.1"/>
</dbReference>
<dbReference type="Proteomes" id="UP000199074">
    <property type="component" value="Unassembled WGS sequence"/>
</dbReference>
<dbReference type="AlphaFoldDB" id="A0A1I7NQY1"/>
<keyword evidence="3" id="KW-1185">Reference proteome</keyword>
<evidence type="ECO:0000313" key="2">
    <source>
        <dbReference type="EMBL" id="SFV37101.1"/>
    </source>
</evidence>
<feature type="chain" id="PRO_5011533718" description="HdeA/HdeB family protein" evidence="1">
    <location>
        <begin position="21"/>
        <end position="99"/>
    </location>
</feature>
<dbReference type="OrthoDB" id="7776561at2"/>
<protein>
    <recommendedName>
        <fullName evidence="4">HdeA/HdeB family protein</fullName>
    </recommendedName>
</protein>
<dbReference type="EMBL" id="FPCK01000003">
    <property type="protein sequence ID" value="SFV37101.1"/>
    <property type="molecule type" value="Genomic_DNA"/>
</dbReference>
<reference evidence="2 3" key="1">
    <citation type="submission" date="2016-10" db="EMBL/GenBank/DDBJ databases">
        <authorList>
            <person name="de Groot N.N."/>
        </authorList>
    </citation>
    <scope>NUCLEOTIDE SEQUENCE [LARGE SCALE GENOMIC DNA]</scope>
    <source>
        <strain evidence="2 3">IPL20</strain>
    </source>
</reference>